<gene>
    <name evidence="1" type="ORF">FRUB_10400</name>
</gene>
<sequence>MFATTSAWSFDDARTRWHRFVAATLADLPVDPLGTRSG</sequence>
<name>A0A225DBA6_9BACT</name>
<dbReference type="AlphaFoldDB" id="A0A225DBA6"/>
<keyword evidence="2" id="KW-1185">Reference proteome</keyword>
<accession>A0A225DBA6</accession>
<protein>
    <submittedName>
        <fullName evidence="1">Uncharacterized protein</fullName>
    </submittedName>
</protein>
<dbReference type="Proteomes" id="UP000214646">
    <property type="component" value="Unassembled WGS sequence"/>
</dbReference>
<comment type="caution">
    <text evidence="1">The sequence shown here is derived from an EMBL/GenBank/DDBJ whole genome shotgun (WGS) entry which is preliminary data.</text>
</comment>
<reference evidence="2" key="1">
    <citation type="submission" date="2017-06" db="EMBL/GenBank/DDBJ databases">
        <title>Genome analysis of Fimbriiglobus ruber SP5, the first member of the order Planctomycetales with confirmed chitinolytic capability.</title>
        <authorList>
            <person name="Ravin N.V."/>
            <person name="Rakitin A.L."/>
            <person name="Ivanova A.A."/>
            <person name="Beletsky A.V."/>
            <person name="Kulichevskaya I.S."/>
            <person name="Mardanov A.V."/>
            <person name="Dedysh S.N."/>
        </authorList>
    </citation>
    <scope>NUCLEOTIDE SEQUENCE [LARGE SCALE GENOMIC DNA]</scope>
    <source>
        <strain evidence="2">SP5</strain>
    </source>
</reference>
<evidence type="ECO:0000313" key="2">
    <source>
        <dbReference type="Proteomes" id="UP000214646"/>
    </source>
</evidence>
<proteinExistence type="predicted"/>
<organism evidence="1 2">
    <name type="scientific">Fimbriiglobus ruber</name>
    <dbReference type="NCBI Taxonomy" id="1908690"/>
    <lineage>
        <taxon>Bacteria</taxon>
        <taxon>Pseudomonadati</taxon>
        <taxon>Planctomycetota</taxon>
        <taxon>Planctomycetia</taxon>
        <taxon>Gemmatales</taxon>
        <taxon>Gemmataceae</taxon>
        <taxon>Fimbriiglobus</taxon>
    </lineage>
</organism>
<dbReference type="EMBL" id="NIDE01000020">
    <property type="protein sequence ID" value="OWK34429.1"/>
    <property type="molecule type" value="Genomic_DNA"/>
</dbReference>
<evidence type="ECO:0000313" key="1">
    <source>
        <dbReference type="EMBL" id="OWK34429.1"/>
    </source>
</evidence>